<evidence type="ECO:0000256" key="2">
    <source>
        <dbReference type="SAM" id="SignalP"/>
    </source>
</evidence>
<feature type="signal peptide" evidence="2">
    <location>
        <begin position="1"/>
        <end position="19"/>
    </location>
</feature>
<evidence type="ECO:0000256" key="1">
    <source>
        <dbReference type="ARBA" id="ARBA00022729"/>
    </source>
</evidence>
<evidence type="ECO:0000313" key="5">
    <source>
        <dbReference type="Proteomes" id="UP001254488"/>
    </source>
</evidence>
<keyword evidence="5" id="KW-1185">Reference proteome</keyword>
<reference evidence="4 5" key="1">
    <citation type="submission" date="2023-09" db="EMBL/GenBank/DDBJ databases">
        <authorList>
            <person name="Rey-Velasco X."/>
        </authorList>
    </citation>
    <scope>NUCLEOTIDE SEQUENCE [LARGE SCALE GENOMIC DNA]</scope>
    <source>
        <strain evidence="4 5">W242</strain>
    </source>
</reference>
<organism evidence="4 5">
    <name type="scientific">Patiriisocius hiemis</name>
    <dbReference type="NCBI Taxonomy" id="3075604"/>
    <lineage>
        <taxon>Bacteria</taxon>
        <taxon>Pseudomonadati</taxon>
        <taxon>Bacteroidota</taxon>
        <taxon>Flavobacteriia</taxon>
        <taxon>Flavobacteriales</taxon>
        <taxon>Flavobacteriaceae</taxon>
        <taxon>Patiriisocius</taxon>
    </lineage>
</organism>
<proteinExistence type="predicted"/>
<sequence length="648" mass="71325">MKNLLLSSVLLLTSAAAFSQLYVAPNASTSTDSYIYVDNQILFVEQDVNLVLNNNNPTVTEASIYLRNQSQLLQGTTSSNNDGTGLISVIQDSRSDSYDYNYWCSPVGNPTQGGGVAGNRNFGVLSINDSLGLTEAAVTQTTPGYNGSGSGDGSASGVNPLTISRRWLYMRPANSGWTSINNNNVVPAGLGFTMKGTNVTSHGNVHADPNNQRYDFRGRPNNGDITVTTANDGSILSGNPYPSALDLNRLFYDTTSSDIDGTMNDGNSEILQFRFWDEDRSINSHLFEQNKGGYATWIPGPSNPNGTNPGIYTVPTFVSYDAAGNPMPIDPMNDDTGLAYQRRFSPIGQGFIIKAGPSIGGDVTSNQITIRNEHRRFVQEGLANNSQFRSQGEIENQDKLNGSKSSSDMGFVRIYTMFGDSHYRDMVLTVSPGASYYFDRGLDALHPNDGGDTDAYFPAYHTENSSERENLVIQGVPDDYDMILPFAVKVSGKKNRIDITAVEEENLQGRNVFLYDSEINHYQMITSGRIATLEIEAGTYEDRYFLVYKDIDKIEKQNYEETKDAITASMDFFQNNRASQLEVGNPDNYEIMSATLFDMAGRMVYRKTNLGNANQFQLPTGNLSDGVYIVKLTTSDNIVIDYKMSVKN</sequence>
<evidence type="ECO:0000313" key="4">
    <source>
        <dbReference type="EMBL" id="MDT0554998.1"/>
    </source>
</evidence>
<keyword evidence="1 2" id="KW-0732">Signal</keyword>
<evidence type="ECO:0000259" key="3">
    <source>
        <dbReference type="Pfam" id="PF18962"/>
    </source>
</evidence>
<dbReference type="InterPro" id="IPR026444">
    <property type="entry name" value="Secre_tail"/>
</dbReference>
<dbReference type="NCBIfam" id="TIGR04183">
    <property type="entry name" value="Por_Secre_tail"/>
    <property type="match status" value="1"/>
</dbReference>
<dbReference type="EMBL" id="JAVRHZ010000001">
    <property type="protein sequence ID" value="MDT0554998.1"/>
    <property type="molecule type" value="Genomic_DNA"/>
</dbReference>
<comment type="caution">
    <text evidence="4">The sequence shown here is derived from an EMBL/GenBank/DDBJ whole genome shotgun (WGS) entry which is preliminary data.</text>
</comment>
<dbReference type="Pfam" id="PF18962">
    <property type="entry name" value="Por_Secre_tail"/>
    <property type="match status" value="1"/>
</dbReference>
<feature type="domain" description="Secretion system C-terminal sorting" evidence="3">
    <location>
        <begin position="585"/>
        <end position="643"/>
    </location>
</feature>
<dbReference type="Proteomes" id="UP001254488">
    <property type="component" value="Unassembled WGS sequence"/>
</dbReference>
<gene>
    <name evidence="4" type="ORF">RM538_03220</name>
</gene>
<protein>
    <submittedName>
        <fullName evidence="4">T9SS type A sorting domain-containing protein</fullName>
    </submittedName>
</protein>
<feature type="chain" id="PRO_5046471651" evidence="2">
    <location>
        <begin position="20"/>
        <end position="648"/>
    </location>
</feature>
<name>A0ABU2YD70_9FLAO</name>
<dbReference type="RefSeq" id="WP_311331953.1">
    <property type="nucleotide sequence ID" value="NZ_JAVRHZ010000001.1"/>
</dbReference>
<accession>A0ABU2YD70</accession>